<evidence type="ECO:0000256" key="4">
    <source>
        <dbReference type="ARBA" id="ARBA00016714"/>
    </source>
</evidence>
<dbReference type="OrthoDB" id="1737613at2759"/>
<evidence type="ECO:0000256" key="3">
    <source>
        <dbReference type="ARBA" id="ARBA00011915"/>
    </source>
</evidence>
<evidence type="ECO:0000256" key="7">
    <source>
        <dbReference type="ARBA" id="ARBA00031181"/>
    </source>
</evidence>
<dbReference type="Pfam" id="PF16113">
    <property type="entry name" value="ECH_2"/>
    <property type="match status" value="1"/>
</dbReference>
<evidence type="ECO:0000256" key="1">
    <source>
        <dbReference type="ARBA" id="ARBA00001709"/>
    </source>
</evidence>
<evidence type="ECO:0000313" key="10">
    <source>
        <dbReference type="Proteomes" id="UP000835052"/>
    </source>
</evidence>
<protein>
    <recommendedName>
        <fullName evidence="4">3-hydroxyisobutyryl-CoA hydrolase, mitochondrial</fullName>
        <ecNumber evidence="3">3.1.2.4</ecNumber>
    </recommendedName>
    <alternativeName>
        <fullName evidence="7">3-hydroxyisobutyryl-coenzyme A hydrolase</fullName>
    </alternativeName>
</protein>
<name>A0A8S1GWV9_9PELO</name>
<dbReference type="InterPro" id="IPR029045">
    <property type="entry name" value="ClpP/crotonase-like_dom_sf"/>
</dbReference>
<dbReference type="PANTHER" id="PTHR43176:SF3">
    <property type="entry name" value="3-HYDROXYISOBUTYRYL-COA HYDROLASE, MITOCHONDRIAL"/>
    <property type="match status" value="1"/>
</dbReference>
<dbReference type="EMBL" id="CAJGYM010000007">
    <property type="protein sequence ID" value="CAD6187825.1"/>
    <property type="molecule type" value="Genomic_DNA"/>
</dbReference>
<comment type="function">
    <text evidence="6">Hydrolyzes 3-hydroxyisobutyryl-CoA (HIBYL-CoA), a saline catabolite. Has high activity toward isobutyryl-CoA. Could be an isobutyryl-CoA dehydrogenase that functions in valine catabolism. Also hydrolyzes 3-hydroxypropanoyl-CoA.</text>
</comment>
<dbReference type="EC" id="3.1.2.4" evidence="3"/>
<dbReference type="GO" id="GO:0005739">
    <property type="term" value="C:mitochondrion"/>
    <property type="evidence" value="ECO:0007669"/>
    <property type="project" value="TreeGrafter"/>
</dbReference>
<dbReference type="GO" id="GO:0003860">
    <property type="term" value="F:3-hydroxyisobutyryl-CoA hydrolase activity"/>
    <property type="evidence" value="ECO:0007669"/>
    <property type="project" value="UniProtKB-EC"/>
</dbReference>
<sequence length="176" mass="20426">MFVNSQDIPKLEEKLVSLSEVDEQAVDQAIRSFEPKDLPEFSLGDKLKQIRDTFHAKDYEGIESNLKRDGSDWAKAQLATLSKMSPTSLKVTHRQLMNGSQMSFSKIFTMEYRLTQRFVNDKDFHEGCRAILIDKDRNPKWDPARLEDVTEKTLDHYFEPLPHNEDLRILNSAPKL</sequence>
<dbReference type="AlphaFoldDB" id="A0A8S1GWV9"/>
<comment type="similarity">
    <text evidence="2">Belongs to the enoyl-CoA hydratase/isomerase family.</text>
</comment>
<keyword evidence="10" id="KW-1185">Reference proteome</keyword>
<organism evidence="9 10">
    <name type="scientific">Caenorhabditis auriculariae</name>
    <dbReference type="NCBI Taxonomy" id="2777116"/>
    <lineage>
        <taxon>Eukaryota</taxon>
        <taxon>Metazoa</taxon>
        <taxon>Ecdysozoa</taxon>
        <taxon>Nematoda</taxon>
        <taxon>Chromadorea</taxon>
        <taxon>Rhabditida</taxon>
        <taxon>Rhabditina</taxon>
        <taxon>Rhabditomorpha</taxon>
        <taxon>Rhabditoidea</taxon>
        <taxon>Rhabditidae</taxon>
        <taxon>Peloderinae</taxon>
        <taxon>Caenorhabditis</taxon>
    </lineage>
</organism>
<accession>A0A8S1GWV9</accession>
<dbReference type="InterPro" id="IPR045004">
    <property type="entry name" value="ECH_dom"/>
</dbReference>
<dbReference type="GO" id="GO:0006574">
    <property type="term" value="P:L-valine catabolic process"/>
    <property type="evidence" value="ECO:0007669"/>
    <property type="project" value="TreeGrafter"/>
</dbReference>
<evidence type="ECO:0000259" key="8">
    <source>
        <dbReference type="Pfam" id="PF16113"/>
    </source>
</evidence>
<comment type="caution">
    <text evidence="9">The sequence shown here is derived from an EMBL/GenBank/DDBJ whole genome shotgun (WGS) entry which is preliminary data.</text>
</comment>
<evidence type="ECO:0000256" key="5">
    <source>
        <dbReference type="ARBA" id="ARBA00022801"/>
    </source>
</evidence>
<gene>
    <name evidence="9" type="ORF">CAUJ_LOCUS3744</name>
</gene>
<dbReference type="Proteomes" id="UP000835052">
    <property type="component" value="Unassembled WGS sequence"/>
</dbReference>
<evidence type="ECO:0000313" key="9">
    <source>
        <dbReference type="EMBL" id="CAD6187825.1"/>
    </source>
</evidence>
<proteinExistence type="inferred from homology"/>
<comment type="catalytic activity">
    <reaction evidence="1">
        <text>3-hydroxy-2-methylpropanoyl-CoA + H2O = 3-hydroxy-2-methylpropanoate + CoA + H(+)</text>
        <dbReference type="Rhea" id="RHEA:20888"/>
        <dbReference type="ChEBI" id="CHEBI:11805"/>
        <dbReference type="ChEBI" id="CHEBI:15377"/>
        <dbReference type="ChEBI" id="CHEBI:15378"/>
        <dbReference type="ChEBI" id="CHEBI:57287"/>
        <dbReference type="ChEBI" id="CHEBI:57340"/>
        <dbReference type="EC" id="3.1.2.4"/>
    </reaction>
</comment>
<dbReference type="Gene3D" id="3.90.226.10">
    <property type="entry name" value="2-enoyl-CoA Hydratase, Chain A, domain 1"/>
    <property type="match status" value="1"/>
</dbReference>
<dbReference type="SUPFAM" id="SSF52096">
    <property type="entry name" value="ClpP/crotonase"/>
    <property type="match status" value="1"/>
</dbReference>
<evidence type="ECO:0000256" key="6">
    <source>
        <dbReference type="ARBA" id="ARBA00024871"/>
    </source>
</evidence>
<dbReference type="InterPro" id="IPR032259">
    <property type="entry name" value="HIBYL-CoA-H"/>
</dbReference>
<reference evidence="9" key="1">
    <citation type="submission" date="2020-10" db="EMBL/GenBank/DDBJ databases">
        <authorList>
            <person name="Kikuchi T."/>
        </authorList>
    </citation>
    <scope>NUCLEOTIDE SEQUENCE</scope>
    <source>
        <strain evidence="9">NKZ352</strain>
    </source>
</reference>
<evidence type="ECO:0000256" key="2">
    <source>
        <dbReference type="ARBA" id="ARBA00005254"/>
    </source>
</evidence>
<feature type="domain" description="Enoyl-CoA hydratase/isomerase" evidence="8">
    <location>
        <begin position="2"/>
        <end position="158"/>
    </location>
</feature>
<dbReference type="PANTHER" id="PTHR43176">
    <property type="entry name" value="3-HYDROXYISOBUTYRYL-COA HYDROLASE-RELATED"/>
    <property type="match status" value="1"/>
</dbReference>
<keyword evidence="5" id="KW-0378">Hydrolase</keyword>